<keyword evidence="2" id="KW-1185">Reference proteome</keyword>
<dbReference type="EMBL" id="JAVAMP010000001">
    <property type="protein sequence ID" value="MDP5272826.1"/>
    <property type="molecule type" value="Genomic_DNA"/>
</dbReference>
<dbReference type="Proteomes" id="UP001231941">
    <property type="component" value="Unassembled WGS sequence"/>
</dbReference>
<evidence type="ECO:0000313" key="1">
    <source>
        <dbReference type="EMBL" id="MDP5272826.1"/>
    </source>
</evidence>
<evidence type="ECO:0008006" key="3">
    <source>
        <dbReference type="Google" id="ProtNLM"/>
    </source>
</evidence>
<protein>
    <recommendedName>
        <fullName evidence="3">DUF1835 domain-containing protein</fullName>
    </recommendedName>
</protein>
<sequence>MTDLSKEIRIHHDSIDGLNEDLIQSFHTLSIGHTGCMYKMISLSDQSLIRISEIGKRVKIEIPVLFDAHFDWFQRNLDRWLKYSDHLVVNDWGTLSYLHEKGISSEVELSLGRKLAHSYFHSPWSVYIFQEEEAADTESWSELNLANNEMVEWLKESRINEIEIDPLPQLIPSIQYLRSSGFKINGFHGYPLVSMSRSCHTLRYFDEKKGNCQHLCNTAIQLGAKERWNRFEDVMEHISKPIREELGQFLVYGNIVVQNKQIEIENIEKEMDSWIFDSRFSPKIELKKYKNEVTIL</sequence>
<dbReference type="RefSeq" id="WP_305990129.1">
    <property type="nucleotide sequence ID" value="NZ_JAVAMP010000001.1"/>
</dbReference>
<evidence type="ECO:0000313" key="2">
    <source>
        <dbReference type="Proteomes" id="UP001231941"/>
    </source>
</evidence>
<gene>
    <name evidence="1" type="ORF">Q5Y73_01765</name>
</gene>
<comment type="caution">
    <text evidence="1">The sequence shown here is derived from an EMBL/GenBank/DDBJ whole genome shotgun (WGS) entry which is preliminary data.</text>
</comment>
<proteinExistence type="predicted"/>
<organism evidence="1 2">
    <name type="scientific">Chengkuizengella axinellae</name>
    <dbReference type="NCBI Taxonomy" id="3064388"/>
    <lineage>
        <taxon>Bacteria</taxon>
        <taxon>Bacillati</taxon>
        <taxon>Bacillota</taxon>
        <taxon>Bacilli</taxon>
        <taxon>Bacillales</taxon>
        <taxon>Paenibacillaceae</taxon>
        <taxon>Chengkuizengella</taxon>
    </lineage>
</organism>
<reference evidence="1 2" key="1">
    <citation type="submission" date="2023-08" db="EMBL/GenBank/DDBJ databases">
        <authorList>
            <person name="Park J.-S."/>
        </authorList>
    </citation>
    <scope>NUCLEOTIDE SEQUENCE [LARGE SCALE GENOMIC DNA]</scope>
    <source>
        <strain evidence="1 2">2205SS18-9</strain>
    </source>
</reference>
<accession>A0ABT9IU13</accession>
<name>A0ABT9IU13_9BACL</name>